<dbReference type="GO" id="GO:0016787">
    <property type="term" value="F:hydrolase activity"/>
    <property type="evidence" value="ECO:0007669"/>
    <property type="project" value="UniProtKB-KW"/>
</dbReference>
<comment type="caution">
    <text evidence="2">The sequence shown here is derived from an EMBL/GenBank/DDBJ whole genome shotgun (WGS) entry which is preliminary data.</text>
</comment>
<dbReference type="Pfam" id="PF07486">
    <property type="entry name" value="Hydrolase_2"/>
    <property type="match status" value="1"/>
</dbReference>
<dbReference type="EMBL" id="MZGX01000021">
    <property type="protein sequence ID" value="OPX43058.1"/>
    <property type="molecule type" value="Genomic_DNA"/>
</dbReference>
<organism evidence="2 3">
    <name type="scientific">Ruminiclostridium hungatei</name>
    <name type="common">Clostridium hungatei</name>
    <dbReference type="NCBI Taxonomy" id="48256"/>
    <lineage>
        <taxon>Bacteria</taxon>
        <taxon>Bacillati</taxon>
        <taxon>Bacillota</taxon>
        <taxon>Clostridia</taxon>
        <taxon>Eubacteriales</taxon>
        <taxon>Oscillospiraceae</taxon>
        <taxon>Ruminiclostridium</taxon>
    </lineage>
</organism>
<protein>
    <submittedName>
        <fullName evidence="2">Cell wall hydrolase CwlJ</fullName>
    </submittedName>
</protein>
<keyword evidence="3" id="KW-1185">Reference proteome</keyword>
<name>A0A1V4SGQ8_RUMHU</name>
<accession>A0A1V4SGQ8</accession>
<dbReference type="Proteomes" id="UP000191554">
    <property type="component" value="Unassembled WGS sequence"/>
</dbReference>
<dbReference type="AlphaFoldDB" id="A0A1V4SGQ8"/>
<dbReference type="Gene3D" id="1.10.10.2520">
    <property type="entry name" value="Cell wall hydrolase SleB, domain 1"/>
    <property type="match status" value="1"/>
</dbReference>
<gene>
    <name evidence="2" type="primary">cwlJ</name>
    <name evidence="2" type="ORF">CLHUN_29980</name>
</gene>
<keyword evidence="2" id="KW-0378">Hydrolase</keyword>
<dbReference type="STRING" id="48256.CLHUN_29980"/>
<feature type="domain" description="Cell wall hydrolase SleB" evidence="1">
    <location>
        <begin position="19"/>
        <end position="138"/>
    </location>
</feature>
<evidence type="ECO:0000259" key="1">
    <source>
        <dbReference type="Pfam" id="PF07486"/>
    </source>
</evidence>
<dbReference type="InterPro" id="IPR011105">
    <property type="entry name" value="Cell_wall_hydrolase_SleB"/>
</dbReference>
<sequence length="147" mass="16425">MPYTNRELFARLIQCEAEGEGDNGMRGVASVIMNRVTVPYGEFFKLIHGDVRAAILQAGQFTCVKEVVAGQYNPQNIYNMNPQDIHYDIADWALSGGILGAVANSLWYYNPFRPTCGSFFPPGNTGVIFTRIAQHCFYTPTQKYAQT</sequence>
<evidence type="ECO:0000313" key="2">
    <source>
        <dbReference type="EMBL" id="OPX43058.1"/>
    </source>
</evidence>
<reference evidence="2 3" key="1">
    <citation type="submission" date="2017-03" db="EMBL/GenBank/DDBJ databases">
        <title>Genome sequence of Clostridium hungatei DSM 14427.</title>
        <authorList>
            <person name="Poehlein A."/>
            <person name="Daniel R."/>
        </authorList>
    </citation>
    <scope>NUCLEOTIDE SEQUENCE [LARGE SCALE GENOMIC DNA]</scope>
    <source>
        <strain evidence="2 3">DSM 14427</strain>
    </source>
</reference>
<proteinExistence type="predicted"/>
<dbReference type="InterPro" id="IPR042047">
    <property type="entry name" value="SleB_dom1"/>
</dbReference>
<dbReference type="OrthoDB" id="1642705at2"/>
<dbReference type="RefSeq" id="WP_080065442.1">
    <property type="nucleotide sequence ID" value="NZ_MZGX01000021.1"/>
</dbReference>
<evidence type="ECO:0000313" key="3">
    <source>
        <dbReference type="Proteomes" id="UP000191554"/>
    </source>
</evidence>